<evidence type="ECO:0000256" key="3">
    <source>
        <dbReference type="ARBA" id="ARBA00022741"/>
    </source>
</evidence>
<dbReference type="HAMAP" id="MF_00365">
    <property type="entry name" value="RecF"/>
    <property type="match status" value="1"/>
</dbReference>
<organism evidence="8 9">
    <name type="scientific">Aureibacter tunicatorum</name>
    <dbReference type="NCBI Taxonomy" id="866807"/>
    <lineage>
        <taxon>Bacteria</taxon>
        <taxon>Pseudomonadati</taxon>
        <taxon>Bacteroidota</taxon>
        <taxon>Cytophagia</taxon>
        <taxon>Cytophagales</taxon>
        <taxon>Persicobacteraceae</taxon>
        <taxon>Aureibacter</taxon>
    </lineage>
</organism>
<evidence type="ECO:0000256" key="2">
    <source>
        <dbReference type="ARBA" id="ARBA00022705"/>
    </source>
</evidence>
<comment type="caution">
    <text evidence="8">The sequence shown here is derived from an EMBL/GenBank/DDBJ whole genome shotgun (WGS) entry which is preliminary data.</text>
</comment>
<dbReference type="InterPro" id="IPR042174">
    <property type="entry name" value="RecF_2"/>
</dbReference>
<keyword evidence="1 6" id="KW-0963">Cytoplasm</keyword>
<dbReference type="GO" id="GO:0005524">
    <property type="term" value="F:ATP binding"/>
    <property type="evidence" value="ECO:0007669"/>
    <property type="project" value="UniProtKB-UniRule"/>
</dbReference>
<feature type="binding site" evidence="6">
    <location>
        <begin position="30"/>
        <end position="37"/>
    </location>
    <ligand>
        <name>ATP</name>
        <dbReference type="ChEBI" id="CHEBI:30616"/>
    </ligand>
</feature>
<accession>A0AAE3XJY1</accession>
<comment type="function">
    <text evidence="6">The RecF protein is involved in DNA metabolism; it is required for DNA replication and normal SOS inducibility. RecF binds preferentially to single-stranded, linear DNA. It also seems to bind ATP.</text>
</comment>
<keyword evidence="3 6" id="KW-0547">Nucleotide-binding</keyword>
<gene>
    <name evidence="6" type="primary">recF</name>
    <name evidence="8" type="ORF">HNQ88_000291</name>
</gene>
<dbReference type="NCBIfam" id="TIGR00611">
    <property type="entry name" value="recf"/>
    <property type="match status" value="1"/>
</dbReference>
<evidence type="ECO:0000256" key="6">
    <source>
        <dbReference type="HAMAP-Rule" id="MF_00365"/>
    </source>
</evidence>
<dbReference type="Gene3D" id="3.40.50.300">
    <property type="entry name" value="P-loop containing nucleotide triphosphate hydrolases"/>
    <property type="match status" value="1"/>
</dbReference>
<dbReference type="SUPFAM" id="SSF52540">
    <property type="entry name" value="P-loop containing nucleoside triphosphate hydrolases"/>
    <property type="match status" value="1"/>
</dbReference>
<protein>
    <recommendedName>
        <fullName evidence="6">DNA replication and repair protein RecF</fullName>
    </recommendedName>
</protein>
<comment type="similarity">
    <text evidence="6">Belongs to the RecF family.</text>
</comment>
<keyword evidence="4 6" id="KW-0067">ATP-binding</keyword>
<dbReference type="GO" id="GO:0003697">
    <property type="term" value="F:single-stranded DNA binding"/>
    <property type="evidence" value="ECO:0007669"/>
    <property type="project" value="UniProtKB-UniRule"/>
</dbReference>
<dbReference type="InterPro" id="IPR001238">
    <property type="entry name" value="DNA-binding_RecF"/>
</dbReference>
<evidence type="ECO:0000256" key="5">
    <source>
        <dbReference type="ARBA" id="ARBA00023125"/>
    </source>
</evidence>
<sequence length="362" mass="42313">MFLKNISLFNFKNYENTTFEFSREINCIIGDNGLGKTNLLDAIHYLSLGKSMINTQDTFNIRHDELAFAVKGIFQKNDRSYKVSCGFQKSSKKTLMVNGEVCGRLSSHVGQFPVVVVGPQDQDLVWGGSEFRRKLFDSMLSQVDNVYLESLIRYSHYLTQRNAYLKGLSEGKPWDELLMDHFNHELSAQGRVIFEKREKFLDSFNEIFRKYYKMFTRKDERVEIKYKSGLRDHDFMQKLKENIEKDRILQRTTFGVHRDDYSFVLDDFPLKKYASQGQQKSFTIAVKLAKFEFMMNQCGYAPLLLFDDLFDKLDENRTEALLDLISKSPFEQVMITEAKYDRLQALLEKMGIAANMLKVDEN</sequence>
<dbReference type="GO" id="GO:0009432">
    <property type="term" value="P:SOS response"/>
    <property type="evidence" value="ECO:0007669"/>
    <property type="project" value="UniProtKB-UniRule"/>
</dbReference>
<dbReference type="AlphaFoldDB" id="A0AAE3XJY1"/>
<keyword evidence="9" id="KW-1185">Reference proteome</keyword>
<dbReference type="Pfam" id="PF02463">
    <property type="entry name" value="SMC_N"/>
    <property type="match status" value="1"/>
</dbReference>
<feature type="domain" description="RecF/RecN/SMC N-terminal" evidence="7">
    <location>
        <begin position="2"/>
        <end position="351"/>
    </location>
</feature>
<keyword evidence="6" id="KW-0227">DNA damage</keyword>
<keyword evidence="2 6" id="KW-0235">DNA replication</keyword>
<evidence type="ECO:0000256" key="1">
    <source>
        <dbReference type="ARBA" id="ARBA00022490"/>
    </source>
</evidence>
<name>A0AAE3XJY1_9BACT</name>
<evidence type="ECO:0000259" key="7">
    <source>
        <dbReference type="Pfam" id="PF02463"/>
    </source>
</evidence>
<comment type="subcellular location">
    <subcellularLocation>
        <location evidence="6">Cytoplasm</location>
    </subcellularLocation>
</comment>
<keyword evidence="6" id="KW-0234">DNA repair</keyword>
<proteinExistence type="inferred from homology"/>
<dbReference type="GO" id="GO:0000731">
    <property type="term" value="P:DNA synthesis involved in DNA repair"/>
    <property type="evidence" value="ECO:0007669"/>
    <property type="project" value="TreeGrafter"/>
</dbReference>
<keyword evidence="6" id="KW-0742">SOS response</keyword>
<reference evidence="8" key="1">
    <citation type="submission" date="2023-07" db="EMBL/GenBank/DDBJ databases">
        <title>Genomic Encyclopedia of Type Strains, Phase IV (KMG-IV): sequencing the most valuable type-strain genomes for metagenomic binning, comparative biology and taxonomic classification.</title>
        <authorList>
            <person name="Goeker M."/>
        </authorList>
    </citation>
    <scope>NUCLEOTIDE SEQUENCE</scope>
    <source>
        <strain evidence="8">DSM 26174</strain>
    </source>
</reference>
<evidence type="ECO:0000313" key="9">
    <source>
        <dbReference type="Proteomes" id="UP001185092"/>
    </source>
</evidence>
<dbReference type="PANTHER" id="PTHR32182">
    <property type="entry name" value="DNA REPLICATION AND REPAIR PROTEIN RECF"/>
    <property type="match status" value="1"/>
</dbReference>
<keyword evidence="5 6" id="KW-0238">DNA-binding</keyword>
<dbReference type="Proteomes" id="UP001185092">
    <property type="component" value="Unassembled WGS sequence"/>
</dbReference>
<dbReference type="InterPro" id="IPR027417">
    <property type="entry name" value="P-loop_NTPase"/>
</dbReference>
<evidence type="ECO:0000256" key="4">
    <source>
        <dbReference type="ARBA" id="ARBA00022840"/>
    </source>
</evidence>
<dbReference type="GO" id="GO:0005737">
    <property type="term" value="C:cytoplasm"/>
    <property type="evidence" value="ECO:0007669"/>
    <property type="project" value="UniProtKB-SubCell"/>
</dbReference>
<evidence type="ECO:0000313" key="8">
    <source>
        <dbReference type="EMBL" id="MDR6237315.1"/>
    </source>
</evidence>
<dbReference type="GO" id="GO:0006260">
    <property type="term" value="P:DNA replication"/>
    <property type="evidence" value="ECO:0007669"/>
    <property type="project" value="UniProtKB-UniRule"/>
</dbReference>
<dbReference type="Gene3D" id="1.20.1050.90">
    <property type="entry name" value="RecF/RecN/SMC, N-terminal domain"/>
    <property type="match status" value="1"/>
</dbReference>
<dbReference type="RefSeq" id="WP_309936771.1">
    <property type="nucleotide sequence ID" value="NZ_AP025305.1"/>
</dbReference>
<dbReference type="GO" id="GO:0006302">
    <property type="term" value="P:double-strand break repair"/>
    <property type="evidence" value="ECO:0007669"/>
    <property type="project" value="TreeGrafter"/>
</dbReference>
<dbReference type="EMBL" id="JAVDQD010000001">
    <property type="protein sequence ID" value="MDR6237315.1"/>
    <property type="molecule type" value="Genomic_DNA"/>
</dbReference>
<dbReference type="InterPro" id="IPR003395">
    <property type="entry name" value="RecF/RecN/SMC_N"/>
</dbReference>
<dbReference type="PANTHER" id="PTHR32182:SF0">
    <property type="entry name" value="DNA REPLICATION AND REPAIR PROTEIN RECF"/>
    <property type="match status" value="1"/>
</dbReference>